<reference evidence="5 6" key="1">
    <citation type="submission" date="2020-05" db="EMBL/GenBank/DDBJ databases">
        <title>Halorubrum RHB-C sp.nov., an extremely halophilic archaeon isolated from solar salt farm.</title>
        <authorList>
            <person name="Ho H."/>
            <person name="Danganan R.E."/>
            <person name="Dedeles G.R."/>
            <person name="Kim S.-G."/>
        </authorList>
    </citation>
    <scope>NUCLEOTIDE SEQUENCE [LARGE SCALE GENOMIC DNA]</scope>
    <source>
        <strain evidence="5 6">RHB-C</strain>
    </source>
</reference>
<evidence type="ECO:0000256" key="3">
    <source>
        <dbReference type="SAM" id="MobiDB-lite"/>
    </source>
</evidence>
<evidence type="ECO:0000256" key="2">
    <source>
        <dbReference type="ARBA" id="ARBA00023150"/>
    </source>
</evidence>
<sequence>MTDHGDDSHDGDHSGDGHDGHGHSHDDHSGQHGHDDHSHGHDHGDHDHHHHDADSVAVAVVTVSSSRGADEDPAGDYVETAFEEAGHEVSVRELIPDDYDSVQGTVDRLARRKDTDVVVTTGGTGVTPDDVTPEAVRGLFAKRLPGFGELFRRLSYEEIGTRTIGSRAVAGVVSATPVFCLPGSENAVRLGVDEIVLAEVGHLVGLAGRGLDDDGEPAEDENGEGGQGDDADSRDGGGGDEEGGDA</sequence>
<feature type="domain" description="MoaB/Mog" evidence="4">
    <location>
        <begin position="59"/>
        <end position="203"/>
    </location>
</feature>
<dbReference type="EMBL" id="CP053941">
    <property type="protein sequence ID" value="QKG91407.1"/>
    <property type="molecule type" value="Genomic_DNA"/>
</dbReference>
<dbReference type="Gene3D" id="3.40.980.10">
    <property type="entry name" value="MoaB/Mog-like domain"/>
    <property type="match status" value="1"/>
</dbReference>
<dbReference type="AlphaFoldDB" id="A0A7D3XYM7"/>
<comment type="similarity">
    <text evidence="1">Belongs to the MoaB/Mog family.</text>
</comment>
<dbReference type="NCBIfam" id="TIGR00177">
    <property type="entry name" value="molyb_syn"/>
    <property type="match status" value="1"/>
</dbReference>
<evidence type="ECO:0000256" key="1">
    <source>
        <dbReference type="ARBA" id="ARBA00006112"/>
    </source>
</evidence>
<dbReference type="CDD" id="cd00886">
    <property type="entry name" value="MogA_MoaB"/>
    <property type="match status" value="1"/>
</dbReference>
<dbReference type="Pfam" id="PF00994">
    <property type="entry name" value="MoCF_biosynth"/>
    <property type="match status" value="1"/>
</dbReference>
<dbReference type="FunFam" id="3.40.980.10:FF:000006">
    <property type="entry name" value="Molybdenum cofactor biosynthesis protein B"/>
    <property type="match status" value="1"/>
</dbReference>
<dbReference type="RefSeq" id="WP_173228100.1">
    <property type="nucleotide sequence ID" value="NZ_CP053941.1"/>
</dbReference>
<dbReference type="PROSITE" id="PS01078">
    <property type="entry name" value="MOCF_BIOSYNTHESIS_1"/>
    <property type="match status" value="1"/>
</dbReference>
<dbReference type="PANTHER" id="PTHR43232">
    <property type="entry name" value="MOLYBDENUM COFACTOR BIOSYNTHESIS PROTEIN B"/>
    <property type="match status" value="1"/>
</dbReference>
<feature type="region of interest" description="Disordered" evidence="3">
    <location>
        <begin position="1"/>
        <end position="51"/>
    </location>
</feature>
<feature type="compositionally biased region" description="Acidic residues" evidence="3">
    <location>
        <begin position="213"/>
        <end position="230"/>
    </location>
</feature>
<name>A0A7D3XYM7_9EURY</name>
<evidence type="ECO:0000313" key="5">
    <source>
        <dbReference type="EMBL" id="QKG91407.1"/>
    </source>
</evidence>
<dbReference type="Proteomes" id="UP000505020">
    <property type="component" value="Chromosome"/>
</dbReference>
<dbReference type="SMART" id="SM00852">
    <property type="entry name" value="MoCF_biosynth"/>
    <property type="match status" value="1"/>
</dbReference>
<dbReference type="SUPFAM" id="SSF53218">
    <property type="entry name" value="Molybdenum cofactor biosynthesis proteins"/>
    <property type="match status" value="1"/>
</dbReference>
<dbReference type="KEGG" id="hsai:HPS36_00585"/>
<dbReference type="InterPro" id="IPR036425">
    <property type="entry name" value="MoaB/Mog-like_dom_sf"/>
</dbReference>
<accession>A0A7D3XYM7</accession>
<proteinExistence type="inferred from homology"/>
<dbReference type="InterPro" id="IPR012245">
    <property type="entry name" value="MoaB"/>
</dbReference>
<evidence type="ECO:0000259" key="4">
    <source>
        <dbReference type="SMART" id="SM00852"/>
    </source>
</evidence>
<keyword evidence="6" id="KW-1185">Reference proteome</keyword>
<dbReference type="InterPro" id="IPR001453">
    <property type="entry name" value="MoaB/Mog_dom"/>
</dbReference>
<dbReference type="InterPro" id="IPR008284">
    <property type="entry name" value="MoCF_biosynth_CS"/>
</dbReference>
<dbReference type="GeneID" id="55593453"/>
<dbReference type="GO" id="GO:0005829">
    <property type="term" value="C:cytosol"/>
    <property type="evidence" value="ECO:0007669"/>
    <property type="project" value="TreeGrafter"/>
</dbReference>
<protein>
    <submittedName>
        <fullName evidence="5">Molybdenum cofactor biosynthesis protein</fullName>
    </submittedName>
</protein>
<organism evidence="5 6">
    <name type="scientific">Halorubrum salinarum</name>
    <dbReference type="NCBI Taxonomy" id="2739057"/>
    <lineage>
        <taxon>Archaea</taxon>
        <taxon>Methanobacteriati</taxon>
        <taxon>Methanobacteriota</taxon>
        <taxon>Stenosarchaea group</taxon>
        <taxon>Halobacteria</taxon>
        <taxon>Halobacteriales</taxon>
        <taxon>Haloferacaceae</taxon>
        <taxon>Halorubrum</taxon>
    </lineage>
</organism>
<gene>
    <name evidence="5" type="ORF">HPS36_00585</name>
</gene>
<feature type="region of interest" description="Disordered" evidence="3">
    <location>
        <begin position="208"/>
        <end position="246"/>
    </location>
</feature>
<evidence type="ECO:0000313" key="6">
    <source>
        <dbReference type="Proteomes" id="UP000505020"/>
    </source>
</evidence>
<keyword evidence="2" id="KW-0501">Molybdenum cofactor biosynthesis</keyword>
<dbReference type="PANTHER" id="PTHR43232:SF2">
    <property type="entry name" value="MOLYBDENUM COFACTOR BIOSYNTHESIS PROTEIN B"/>
    <property type="match status" value="1"/>
</dbReference>
<dbReference type="GO" id="GO:0006777">
    <property type="term" value="P:Mo-molybdopterin cofactor biosynthetic process"/>
    <property type="evidence" value="ECO:0007669"/>
    <property type="project" value="UniProtKB-KW"/>
</dbReference>